<proteinExistence type="predicted"/>
<feature type="domain" description="Carrier" evidence="5">
    <location>
        <begin position="545"/>
        <end position="579"/>
    </location>
</feature>
<evidence type="ECO:0000256" key="1">
    <source>
        <dbReference type="ARBA" id="ARBA00022450"/>
    </source>
</evidence>
<dbReference type="Pfam" id="PF07993">
    <property type="entry name" value="NAD_binding_4"/>
    <property type="match status" value="1"/>
</dbReference>
<feature type="domain" description="Thioester reductase (TE)" evidence="6">
    <location>
        <begin position="654"/>
        <end position="889"/>
    </location>
</feature>
<dbReference type="InterPro" id="IPR020845">
    <property type="entry name" value="AMP-binding_CS"/>
</dbReference>
<feature type="domain" description="AMP-binding enzyme C-terminal" evidence="7">
    <location>
        <begin position="441"/>
        <end position="516"/>
    </location>
</feature>
<protein>
    <submittedName>
        <fullName evidence="8">Amino acid adenylation domain-containing protein</fullName>
    </submittedName>
</protein>
<dbReference type="AlphaFoldDB" id="A0A3M8WEZ8"/>
<dbReference type="InterPro" id="IPR045851">
    <property type="entry name" value="AMP-bd_C_sf"/>
</dbReference>
<dbReference type="Pfam" id="PF13193">
    <property type="entry name" value="AMP-binding_C"/>
    <property type="match status" value="1"/>
</dbReference>
<dbReference type="Proteomes" id="UP000275401">
    <property type="component" value="Unassembled WGS sequence"/>
</dbReference>
<dbReference type="InterPro" id="IPR042099">
    <property type="entry name" value="ANL_N_sf"/>
</dbReference>
<evidence type="ECO:0000256" key="2">
    <source>
        <dbReference type="ARBA" id="ARBA00022553"/>
    </source>
</evidence>
<keyword evidence="1" id="KW-0596">Phosphopantetheine</keyword>
<organism evidence="8 9">
    <name type="scientific">Streptomyces botrytidirepellens</name>
    <dbReference type="NCBI Taxonomy" id="2486417"/>
    <lineage>
        <taxon>Bacteria</taxon>
        <taxon>Bacillati</taxon>
        <taxon>Actinomycetota</taxon>
        <taxon>Actinomycetes</taxon>
        <taxon>Kitasatosporales</taxon>
        <taxon>Streptomycetaceae</taxon>
        <taxon>Streptomyces</taxon>
    </lineage>
</organism>
<dbReference type="EMBL" id="RIBZ01000187">
    <property type="protein sequence ID" value="RNG26493.1"/>
    <property type="molecule type" value="Genomic_DNA"/>
</dbReference>
<dbReference type="InterPro" id="IPR036291">
    <property type="entry name" value="NAD(P)-bd_dom_sf"/>
</dbReference>
<dbReference type="CDD" id="cd05235">
    <property type="entry name" value="SDR_e1"/>
    <property type="match status" value="1"/>
</dbReference>
<dbReference type="RefSeq" id="WP_123100405.1">
    <property type="nucleotide sequence ID" value="NZ_RIBZ01000187.1"/>
</dbReference>
<evidence type="ECO:0000313" key="8">
    <source>
        <dbReference type="EMBL" id="RNG26493.1"/>
    </source>
</evidence>
<feature type="region of interest" description="Disordered" evidence="3">
    <location>
        <begin position="1"/>
        <end position="21"/>
    </location>
</feature>
<reference evidence="8 9" key="1">
    <citation type="submission" date="2018-11" db="EMBL/GenBank/DDBJ databases">
        <title>The Potential of Streptomyces as Biocontrol Agents against the Tomato grey mould, Botrytis cinerea (Gray mold) Frontiers in Microbiology.</title>
        <authorList>
            <person name="Li D."/>
        </authorList>
    </citation>
    <scope>NUCLEOTIDE SEQUENCE [LARGE SCALE GENOMIC DNA]</scope>
    <source>
        <strain evidence="8 9">NEAU-LD23</strain>
    </source>
</reference>
<dbReference type="PANTHER" id="PTHR44845:SF6">
    <property type="entry name" value="BETA-ALANINE-ACTIVATING ENZYME"/>
    <property type="match status" value="1"/>
</dbReference>
<evidence type="ECO:0000259" key="4">
    <source>
        <dbReference type="Pfam" id="PF00501"/>
    </source>
</evidence>
<dbReference type="Gene3D" id="3.30.300.30">
    <property type="match status" value="1"/>
</dbReference>
<dbReference type="Pfam" id="PF00550">
    <property type="entry name" value="PP-binding"/>
    <property type="match status" value="1"/>
</dbReference>
<dbReference type="PANTHER" id="PTHR44845">
    <property type="entry name" value="CARRIER DOMAIN-CONTAINING PROTEIN"/>
    <property type="match status" value="1"/>
</dbReference>
<gene>
    <name evidence="8" type="ORF">EEJ42_14760</name>
</gene>
<dbReference type="SUPFAM" id="SSF47336">
    <property type="entry name" value="ACP-like"/>
    <property type="match status" value="1"/>
</dbReference>
<evidence type="ECO:0000259" key="7">
    <source>
        <dbReference type="Pfam" id="PF13193"/>
    </source>
</evidence>
<dbReference type="Gene3D" id="1.10.1200.10">
    <property type="entry name" value="ACP-like"/>
    <property type="match status" value="1"/>
</dbReference>
<keyword evidence="2" id="KW-0597">Phosphoprotein</keyword>
<dbReference type="PROSITE" id="PS00455">
    <property type="entry name" value="AMP_BINDING"/>
    <property type="match status" value="1"/>
</dbReference>
<dbReference type="InterPro" id="IPR009081">
    <property type="entry name" value="PP-bd_ACP"/>
</dbReference>
<name>A0A3M8WEZ8_9ACTN</name>
<dbReference type="NCBIfam" id="TIGR01746">
    <property type="entry name" value="Thioester-redct"/>
    <property type="match status" value="1"/>
</dbReference>
<dbReference type="Pfam" id="PF00501">
    <property type="entry name" value="AMP-binding"/>
    <property type="match status" value="1"/>
</dbReference>
<dbReference type="NCBIfam" id="TIGR01733">
    <property type="entry name" value="AA-adenyl-dom"/>
    <property type="match status" value="1"/>
</dbReference>
<comment type="caution">
    <text evidence="8">The sequence shown here is derived from an EMBL/GenBank/DDBJ whole genome shotgun (WGS) entry which is preliminary data.</text>
</comment>
<evidence type="ECO:0000259" key="6">
    <source>
        <dbReference type="Pfam" id="PF07993"/>
    </source>
</evidence>
<dbReference type="InterPro" id="IPR010080">
    <property type="entry name" value="Thioester_reductase-like_dom"/>
</dbReference>
<evidence type="ECO:0000259" key="5">
    <source>
        <dbReference type="Pfam" id="PF00550"/>
    </source>
</evidence>
<dbReference type="InterPro" id="IPR010071">
    <property type="entry name" value="AA_adenyl_dom"/>
</dbReference>
<dbReference type="InterPro" id="IPR025110">
    <property type="entry name" value="AMP-bd_C"/>
</dbReference>
<dbReference type="SUPFAM" id="SSF56801">
    <property type="entry name" value="Acetyl-CoA synthetase-like"/>
    <property type="match status" value="1"/>
</dbReference>
<dbReference type="InterPro" id="IPR000873">
    <property type="entry name" value="AMP-dep_synth/lig_dom"/>
</dbReference>
<accession>A0A3M8WEZ8</accession>
<dbReference type="SUPFAM" id="SSF51735">
    <property type="entry name" value="NAD(P)-binding Rossmann-fold domains"/>
    <property type="match status" value="1"/>
</dbReference>
<evidence type="ECO:0000256" key="3">
    <source>
        <dbReference type="SAM" id="MobiDB-lite"/>
    </source>
</evidence>
<dbReference type="Gene3D" id="3.40.50.12780">
    <property type="entry name" value="N-terminal domain of ligase-like"/>
    <property type="match status" value="1"/>
</dbReference>
<feature type="domain" description="AMP-dependent synthetase/ligase" evidence="4">
    <location>
        <begin position="29"/>
        <end position="381"/>
    </location>
</feature>
<keyword evidence="9" id="KW-1185">Reference proteome</keyword>
<dbReference type="InterPro" id="IPR013120">
    <property type="entry name" value="FAR_NAD-bd"/>
</dbReference>
<dbReference type="Gene3D" id="3.40.50.720">
    <property type="entry name" value="NAD(P)-binding Rossmann-like Domain"/>
    <property type="match status" value="1"/>
</dbReference>
<sequence length="1031" mass="109135">MHTNTHTGESRQSPVSVTPRSASLPGLLARQIVRGPDAPAVQDGNRTYSYQELDDWSRSVSQALLSRAIRPGDAVAVLGTRSWEATVAVVGILRAGAVCVPVDAQYPSAQAAEMLTDAGARLAIALPGHEPVAAAGDEPVGWEEFDALVRTRPTVDHDPDVPSLTERSAENCAYVLFTSGTTGRPKPVLFPHRAVTRLAEGGAPWCPGSGKRVLQTFGLSFDGSLFEMWATLLNGGCLVVAGRDVLLDTEALGSLLRAERITHAFMTTSLFHHSVRTKAGIFGALDMVLVGGEAMDPGLAAAVCATGRPRHLINGYGPTEGGIMVSAYDVGHVAPGASSVPIGWQVAASSCHLLRADGSPAGPGEEGEICIGGAGLALGYLNRPEETARAFVTLRTSTGESERLYRSGDLGRRGSDGLLEFRGRVDRQVKVRGFRVELDAVEAQLRTHPGVADAAVVVRGNDGIGKGLSAFVTSADATRPVRPAELRAHLASRLPTHAIPAPIHPLERMPLTGNGKTDYAVLRARAAAPDRGSGQPPAGRPGDPVAEIWAEVLGTPVSDSTDFFAEGGNSLLAAQAVTRTIAALGLTAEHFAPLLQRLLAAPGLAAYRAATGTLPSGPGDRTQPDYEAEARIELNVGADPAAAPQPTRARHILLTGATGFVGAFLLERLLRDTDATIHCPVRAADGSQAMRRIHATMERFGLRIGEPGRVRPLPAELGRPGLGMAPGVLDGLADDVDLIVHSAAHVNFLYPYQQLREANVEAVRSLIDLAAGRRIPVHYVSTTAVLSGSGAGGVRYVDESTPLSHPELISMGYPETKWVAERMLGHAAEAGLPVTIHRPYEITGHSRTGAWNTSSAICAVFDAITRMGAAPAVPLPLDLVPVDTVTDAIVGIATRLPHLGGVVHLTNPRPARLGDMVDRMRAAGYAIEDVGYPEWTAALVDHVRRNPEAPIAPFMPLFVTPANEADHSVKELYFDSVFPEIARTRTDQIWPAWRDSCPPVDDTLLDGYLSCLRRSGLLLDSRQAAPEQRAG</sequence>
<evidence type="ECO:0000313" key="9">
    <source>
        <dbReference type="Proteomes" id="UP000275401"/>
    </source>
</evidence>
<dbReference type="InterPro" id="IPR036736">
    <property type="entry name" value="ACP-like_sf"/>
</dbReference>